<evidence type="ECO:0000313" key="2">
    <source>
        <dbReference type="Proteomes" id="UP000324222"/>
    </source>
</evidence>
<accession>A0A5B7EXK7</accession>
<name>A0A5B7EXK7_PORTR</name>
<comment type="caution">
    <text evidence="1">The sequence shown here is derived from an EMBL/GenBank/DDBJ whole genome shotgun (WGS) entry which is preliminary data.</text>
</comment>
<evidence type="ECO:0000313" key="1">
    <source>
        <dbReference type="EMBL" id="MPC37749.1"/>
    </source>
</evidence>
<dbReference type="EMBL" id="VSRR010003872">
    <property type="protein sequence ID" value="MPC37749.1"/>
    <property type="molecule type" value="Genomic_DNA"/>
</dbReference>
<proteinExistence type="predicted"/>
<dbReference type="Proteomes" id="UP000324222">
    <property type="component" value="Unassembled WGS sequence"/>
</dbReference>
<gene>
    <name evidence="1" type="ORF">E2C01_031240</name>
</gene>
<protein>
    <submittedName>
        <fullName evidence="1">Uncharacterized protein</fullName>
    </submittedName>
</protein>
<organism evidence="1 2">
    <name type="scientific">Portunus trituberculatus</name>
    <name type="common">Swimming crab</name>
    <name type="synonym">Neptunus trituberculatus</name>
    <dbReference type="NCBI Taxonomy" id="210409"/>
    <lineage>
        <taxon>Eukaryota</taxon>
        <taxon>Metazoa</taxon>
        <taxon>Ecdysozoa</taxon>
        <taxon>Arthropoda</taxon>
        <taxon>Crustacea</taxon>
        <taxon>Multicrustacea</taxon>
        <taxon>Malacostraca</taxon>
        <taxon>Eumalacostraca</taxon>
        <taxon>Eucarida</taxon>
        <taxon>Decapoda</taxon>
        <taxon>Pleocyemata</taxon>
        <taxon>Brachyura</taxon>
        <taxon>Eubrachyura</taxon>
        <taxon>Portunoidea</taxon>
        <taxon>Portunidae</taxon>
        <taxon>Portuninae</taxon>
        <taxon>Portunus</taxon>
    </lineage>
</organism>
<sequence length="168" mass="18633">MRPGRQREATQQSTLITPPYLLSPHLSDLCVTSERVVTSQPPIHPHSAPSLAGNTFDYLAVTQTSSPHLDITNRGEDERLPTYAHSLTFTHKRNKSKKTTTNVALQTTLHHSSCERNPALQYCCSTHRNVHTGCSSQVQPPVNQQRSMHVFTTTTNTNTTTAANNTDE</sequence>
<reference evidence="1 2" key="1">
    <citation type="submission" date="2019-05" db="EMBL/GenBank/DDBJ databases">
        <title>Another draft genome of Portunus trituberculatus and its Hox gene families provides insights of decapod evolution.</title>
        <authorList>
            <person name="Jeong J.-H."/>
            <person name="Song I."/>
            <person name="Kim S."/>
            <person name="Choi T."/>
            <person name="Kim D."/>
            <person name="Ryu S."/>
            <person name="Kim W."/>
        </authorList>
    </citation>
    <scope>NUCLEOTIDE SEQUENCE [LARGE SCALE GENOMIC DNA]</scope>
    <source>
        <tissue evidence="1">Muscle</tissue>
    </source>
</reference>
<keyword evidence="2" id="KW-1185">Reference proteome</keyword>
<dbReference type="AlphaFoldDB" id="A0A5B7EXK7"/>